<dbReference type="VEuPathDB" id="FungiDB:PGTG_13119"/>
<evidence type="ECO:0000313" key="2">
    <source>
        <dbReference type="Proteomes" id="UP000008783"/>
    </source>
</evidence>
<dbReference type="RefSeq" id="XP_003331156.1">
    <property type="nucleotide sequence ID" value="XM_003331108.2"/>
</dbReference>
<sequence>MGTQGVLSPLLGRFDDGLTLVSLLEGMRTKLGLTKTRRESNFAADSVRPTEGNIKSRSDLKMECGHANCEKTSDEEVRIPESAYNIHYRRLQESPVLVTYPITRNMQRVGHSRRRSRPTCYGP</sequence>
<protein>
    <submittedName>
        <fullName evidence="1">Uncharacterized protein</fullName>
    </submittedName>
</protein>
<dbReference type="AlphaFoldDB" id="E3KR12"/>
<reference evidence="2" key="2">
    <citation type="journal article" date="2011" name="Proc. Natl. Acad. Sci. U.S.A.">
        <title>Obligate biotrophy features unraveled by the genomic analysis of rust fungi.</title>
        <authorList>
            <person name="Duplessis S."/>
            <person name="Cuomo C.A."/>
            <person name="Lin Y.-C."/>
            <person name="Aerts A."/>
            <person name="Tisserant E."/>
            <person name="Veneault-Fourrey C."/>
            <person name="Joly D.L."/>
            <person name="Hacquard S."/>
            <person name="Amselem J."/>
            <person name="Cantarel B.L."/>
            <person name="Chiu R."/>
            <person name="Coutinho P.M."/>
            <person name="Feau N."/>
            <person name="Field M."/>
            <person name="Frey P."/>
            <person name="Gelhaye E."/>
            <person name="Goldberg J."/>
            <person name="Grabherr M.G."/>
            <person name="Kodira C.D."/>
            <person name="Kohler A."/>
            <person name="Kuees U."/>
            <person name="Lindquist E.A."/>
            <person name="Lucas S.M."/>
            <person name="Mago R."/>
            <person name="Mauceli E."/>
            <person name="Morin E."/>
            <person name="Murat C."/>
            <person name="Pangilinan J.L."/>
            <person name="Park R."/>
            <person name="Pearson M."/>
            <person name="Quesneville H."/>
            <person name="Rouhier N."/>
            <person name="Sakthikumar S."/>
            <person name="Salamov A.A."/>
            <person name="Schmutz J."/>
            <person name="Selles B."/>
            <person name="Shapiro H."/>
            <person name="Tanguay P."/>
            <person name="Tuskan G.A."/>
            <person name="Henrissat B."/>
            <person name="Van de Peer Y."/>
            <person name="Rouze P."/>
            <person name="Ellis J.G."/>
            <person name="Dodds P.N."/>
            <person name="Schein J.E."/>
            <person name="Zhong S."/>
            <person name="Hamelin R.C."/>
            <person name="Grigoriev I.V."/>
            <person name="Szabo L.J."/>
            <person name="Martin F."/>
        </authorList>
    </citation>
    <scope>NUCLEOTIDE SEQUENCE [LARGE SCALE GENOMIC DNA]</scope>
    <source>
        <strain evidence="2">CRL 75-36-700-3 / race SCCL</strain>
    </source>
</reference>
<proteinExistence type="predicted"/>
<gene>
    <name evidence="1" type="ORF">PGTG_13119</name>
</gene>
<keyword evidence="2" id="KW-1185">Reference proteome</keyword>
<dbReference type="OrthoDB" id="10548686at2759"/>
<organism evidence="1 2">
    <name type="scientific">Puccinia graminis f. sp. tritici (strain CRL 75-36-700-3 / race SCCL)</name>
    <name type="common">Black stem rust fungus</name>
    <dbReference type="NCBI Taxonomy" id="418459"/>
    <lineage>
        <taxon>Eukaryota</taxon>
        <taxon>Fungi</taxon>
        <taxon>Dikarya</taxon>
        <taxon>Basidiomycota</taxon>
        <taxon>Pucciniomycotina</taxon>
        <taxon>Pucciniomycetes</taxon>
        <taxon>Pucciniales</taxon>
        <taxon>Pucciniaceae</taxon>
        <taxon>Puccinia</taxon>
    </lineage>
</organism>
<reference key="1">
    <citation type="submission" date="2007-01" db="EMBL/GenBank/DDBJ databases">
        <title>The Genome Sequence of Puccinia graminis f. sp. tritici Strain CRL 75-36-700-3.</title>
        <authorList>
            <consortium name="The Broad Institute Genome Sequencing Platform"/>
            <person name="Birren B."/>
            <person name="Lander E."/>
            <person name="Galagan J."/>
            <person name="Nusbaum C."/>
            <person name="Devon K."/>
            <person name="Cuomo C."/>
            <person name="Jaffe D."/>
            <person name="Butler J."/>
            <person name="Alvarez P."/>
            <person name="Gnerre S."/>
            <person name="Grabherr M."/>
            <person name="Mauceli E."/>
            <person name="Brockman W."/>
            <person name="Young S."/>
            <person name="LaButti K."/>
            <person name="Sykes S."/>
            <person name="DeCaprio D."/>
            <person name="Crawford M."/>
            <person name="Koehrsen M."/>
            <person name="Engels R."/>
            <person name="Montgomery P."/>
            <person name="Pearson M."/>
            <person name="Howarth C."/>
            <person name="Larson L."/>
            <person name="White J."/>
            <person name="Zeng Q."/>
            <person name="Kodira C."/>
            <person name="Yandava C."/>
            <person name="Alvarado L."/>
            <person name="O'Leary S."/>
            <person name="Szabo L."/>
            <person name="Dean R."/>
            <person name="Schein J."/>
        </authorList>
    </citation>
    <scope>NUCLEOTIDE SEQUENCE</scope>
    <source>
        <strain>CRL 75-36-700-3</strain>
    </source>
</reference>
<dbReference type="InParanoid" id="E3KR12"/>
<dbReference type="HOGENOM" id="CLU_2016370_0_0_1"/>
<dbReference type="EMBL" id="DS178302">
    <property type="protein sequence ID" value="EFP86737.1"/>
    <property type="molecule type" value="Genomic_DNA"/>
</dbReference>
<dbReference type="Proteomes" id="UP000008783">
    <property type="component" value="Unassembled WGS sequence"/>
</dbReference>
<name>E3KR12_PUCGT</name>
<evidence type="ECO:0000313" key="1">
    <source>
        <dbReference type="EMBL" id="EFP86737.1"/>
    </source>
</evidence>
<dbReference type="GeneID" id="10541161"/>
<accession>E3KR12</accession>
<dbReference type="KEGG" id="pgr:PGTG_13119"/>